<dbReference type="Gramene" id="FCD_00024721-RA">
    <property type="protein sequence ID" value="FCD_00024721-RA:cds"/>
    <property type="gene ID" value="FCD_00024721"/>
</dbReference>
<name>A0AA88IXN1_FICCA</name>
<dbReference type="AlphaFoldDB" id="A0AA88IXN1"/>
<comment type="caution">
    <text evidence="1">The sequence shown here is derived from an EMBL/GenBank/DDBJ whole genome shotgun (WGS) entry which is preliminary data.</text>
</comment>
<reference evidence="1" key="1">
    <citation type="submission" date="2023-07" db="EMBL/GenBank/DDBJ databases">
        <title>draft genome sequence of fig (Ficus carica).</title>
        <authorList>
            <person name="Takahashi T."/>
            <person name="Nishimura K."/>
        </authorList>
    </citation>
    <scope>NUCLEOTIDE SEQUENCE</scope>
</reference>
<organism evidence="1 2">
    <name type="scientific">Ficus carica</name>
    <name type="common">Common fig</name>
    <dbReference type="NCBI Taxonomy" id="3494"/>
    <lineage>
        <taxon>Eukaryota</taxon>
        <taxon>Viridiplantae</taxon>
        <taxon>Streptophyta</taxon>
        <taxon>Embryophyta</taxon>
        <taxon>Tracheophyta</taxon>
        <taxon>Spermatophyta</taxon>
        <taxon>Magnoliopsida</taxon>
        <taxon>eudicotyledons</taxon>
        <taxon>Gunneridae</taxon>
        <taxon>Pentapetalae</taxon>
        <taxon>rosids</taxon>
        <taxon>fabids</taxon>
        <taxon>Rosales</taxon>
        <taxon>Moraceae</taxon>
        <taxon>Ficeae</taxon>
        <taxon>Ficus</taxon>
    </lineage>
</organism>
<dbReference type="Proteomes" id="UP001187192">
    <property type="component" value="Unassembled WGS sequence"/>
</dbReference>
<gene>
    <name evidence="1" type="ORF">TIFTF001_026915</name>
</gene>
<sequence length="176" mass="20144">MASIVTSQKWACIEGDDHEIAVVDDNNLAFLMSLMDEIVHDQVEDTDEERLRSVIQSLEAEINSGESYVDHDSMNMEWPDHRSISNGEDRQSFSLGQTDDHDFLVSFDDLDMNGLIDMDVAVPCSPSHDLNWYMYPGRDEISNDNFVNTYGGGSLDQAYEYNFLWQETTYDSVVYE</sequence>
<protein>
    <submittedName>
        <fullName evidence="1">Uncharacterized protein</fullName>
    </submittedName>
</protein>
<evidence type="ECO:0000313" key="2">
    <source>
        <dbReference type="Proteomes" id="UP001187192"/>
    </source>
</evidence>
<accession>A0AA88IXN1</accession>
<dbReference type="PANTHER" id="PTHR37611">
    <property type="entry name" value="VIRUS-SPECIFIC-SIGNALING-PATHWAY REGULATED PROTEIN-RELATED"/>
    <property type="match status" value="1"/>
</dbReference>
<proteinExistence type="predicted"/>
<keyword evidence="2" id="KW-1185">Reference proteome</keyword>
<dbReference type="EMBL" id="BTGU01000073">
    <property type="protein sequence ID" value="GMN57814.1"/>
    <property type="molecule type" value="Genomic_DNA"/>
</dbReference>
<evidence type="ECO:0000313" key="1">
    <source>
        <dbReference type="EMBL" id="GMN57814.1"/>
    </source>
</evidence>
<dbReference type="PANTHER" id="PTHR37611:SF4">
    <property type="entry name" value="OS06G0538400 PROTEIN"/>
    <property type="match status" value="1"/>
</dbReference>